<sequence>MQSNRPLGVAIVGHSFMGRAHSQGWRNVASVFDVPAFERTVLVGRDPDRAREAAAGLGWSDSSADWRAAVTRDDVDIVDICAPGMLHAEIAVAALRAGKHVLVEKPLANTLAEAEEMASVAESAAVRGQIAMVGFNYRRMPALALARSMIADGRIGAPAQMRVAYYQDWLSDPTAAMSWRLRKEQAGSGALGDLGSHAVDQVRFLLGDDVESVSARMRTFTSRRPGPHGLEDVTVDDAAWATLVTDGGTVASIEVSRVTTGRKNALQIEVYGDGGSLRFDLERPNELWFHDAGLPAAEQGERRILVTEPEHPYLDGWWPQGHVLGWEHTFTHEVRDLLFGAADHTNPAPSFADGLAVQQVLDAIEVSDQKQNQTIDIRGV</sequence>
<dbReference type="InterPro" id="IPR000683">
    <property type="entry name" value="Gfo/Idh/MocA-like_OxRdtase_N"/>
</dbReference>
<name>A0A7Z0D2G5_9MICO</name>
<dbReference type="InterPro" id="IPR055170">
    <property type="entry name" value="GFO_IDH_MocA-like_dom"/>
</dbReference>
<dbReference type="SUPFAM" id="SSF51735">
    <property type="entry name" value="NAD(P)-binding Rossmann-fold domains"/>
    <property type="match status" value="1"/>
</dbReference>
<dbReference type="Pfam" id="PF22725">
    <property type="entry name" value="GFO_IDH_MocA_C3"/>
    <property type="match status" value="1"/>
</dbReference>
<evidence type="ECO:0000313" key="5">
    <source>
        <dbReference type="EMBL" id="NYI67647.1"/>
    </source>
</evidence>
<evidence type="ECO:0000256" key="2">
    <source>
        <dbReference type="ARBA" id="ARBA00023027"/>
    </source>
</evidence>
<dbReference type="PANTHER" id="PTHR43818">
    <property type="entry name" value="BCDNA.GH03377"/>
    <property type="match status" value="1"/>
</dbReference>
<gene>
    <name evidence="5" type="ORF">BJY26_001953</name>
</gene>
<protein>
    <submittedName>
        <fullName evidence="5">Putative dehydrogenase</fullName>
    </submittedName>
</protein>
<dbReference type="Gene3D" id="3.40.50.720">
    <property type="entry name" value="NAD(P)-binding Rossmann-like Domain"/>
    <property type="match status" value="1"/>
</dbReference>
<evidence type="ECO:0000313" key="6">
    <source>
        <dbReference type="Proteomes" id="UP000539111"/>
    </source>
</evidence>
<organism evidence="5 6">
    <name type="scientific">Spelaeicoccus albus</name>
    <dbReference type="NCBI Taxonomy" id="1280376"/>
    <lineage>
        <taxon>Bacteria</taxon>
        <taxon>Bacillati</taxon>
        <taxon>Actinomycetota</taxon>
        <taxon>Actinomycetes</taxon>
        <taxon>Micrococcales</taxon>
        <taxon>Brevibacteriaceae</taxon>
        <taxon>Spelaeicoccus</taxon>
    </lineage>
</organism>
<keyword evidence="1" id="KW-0560">Oxidoreductase</keyword>
<feature type="domain" description="GFO/IDH/MocA-like oxidoreductase" evidence="4">
    <location>
        <begin position="145"/>
        <end position="278"/>
    </location>
</feature>
<evidence type="ECO:0000256" key="1">
    <source>
        <dbReference type="ARBA" id="ARBA00023002"/>
    </source>
</evidence>
<evidence type="ECO:0000259" key="3">
    <source>
        <dbReference type="Pfam" id="PF01408"/>
    </source>
</evidence>
<feature type="domain" description="Gfo/Idh/MocA-like oxidoreductase N-terminal" evidence="3">
    <location>
        <begin position="8"/>
        <end position="127"/>
    </location>
</feature>
<comment type="caution">
    <text evidence="5">The sequence shown here is derived from an EMBL/GenBank/DDBJ whole genome shotgun (WGS) entry which is preliminary data.</text>
</comment>
<dbReference type="RefSeq" id="WP_179427751.1">
    <property type="nucleotide sequence ID" value="NZ_JACBZP010000001.1"/>
</dbReference>
<dbReference type="PANTHER" id="PTHR43818:SF11">
    <property type="entry name" value="BCDNA.GH03377"/>
    <property type="match status" value="1"/>
</dbReference>
<keyword evidence="6" id="KW-1185">Reference proteome</keyword>
<keyword evidence="2" id="KW-0520">NAD</keyword>
<dbReference type="GO" id="GO:0016491">
    <property type="term" value="F:oxidoreductase activity"/>
    <property type="evidence" value="ECO:0007669"/>
    <property type="project" value="UniProtKB-KW"/>
</dbReference>
<dbReference type="EMBL" id="JACBZP010000001">
    <property type="protein sequence ID" value="NYI67647.1"/>
    <property type="molecule type" value="Genomic_DNA"/>
</dbReference>
<dbReference type="InterPro" id="IPR050463">
    <property type="entry name" value="Gfo/Idh/MocA_oxidrdct_glycsds"/>
</dbReference>
<dbReference type="SUPFAM" id="SSF55347">
    <property type="entry name" value="Glyceraldehyde-3-phosphate dehydrogenase-like, C-terminal domain"/>
    <property type="match status" value="1"/>
</dbReference>
<proteinExistence type="predicted"/>
<accession>A0A7Z0D2G5</accession>
<dbReference type="InterPro" id="IPR036291">
    <property type="entry name" value="NAD(P)-bd_dom_sf"/>
</dbReference>
<reference evidence="5 6" key="1">
    <citation type="submission" date="2020-07" db="EMBL/GenBank/DDBJ databases">
        <title>Sequencing the genomes of 1000 actinobacteria strains.</title>
        <authorList>
            <person name="Klenk H.-P."/>
        </authorList>
    </citation>
    <scope>NUCLEOTIDE SEQUENCE [LARGE SCALE GENOMIC DNA]</scope>
    <source>
        <strain evidence="5 6">DSM 26341</strain>
    </source>
</reference>
<dbReference type="Pfam" id="PF01408">
    <property type="entry name" value="GFO_IDH_MocA"/>
    <property type="match status" value="1"/>
</dbReference>
<evidence type="ECO:0000259" key="4">
    <source>
        <dbReference type="Pfam" id="PF22725"/>
    </source>
</evidence>
<dbReference type="Proteomes" id="UP000539111">
    <property type="component" value="Unassembled WGS sequence"/>
</dbReference>
<dbReference type="Gene3D" id="3.30.360.10">
    <property type="entry name" value="Dihydrodipicolinate Reductase, domain 2"/>
    <property type="match status" value="1"/>
</dbReference>
<dbReference type="AlphaFoldDB" id="A0A7Z0D2G5"/>
<dbReference type="GO" id="GO:0000166">
    <property type="term" value="F:nucleotide binding"/>
    <property type="evidence" value="ECO:0007669"/>
    <property type="project" value="InterPro"/>
</dbReference>